<dbReference type="GO" id="GO:0043634">
    <property type="term" value="P:polyadenylation-dependent ncRNA catabolic process"/>
    <property type="evidence" value="ECO:0007669"/>
    <property type="project" value="TreeGrafter"/>
</dbReference>
<dbReference type="AlphaFoldDB" id="A0A1R2CEZ7"/>
<evidence type="ECO:0000313" key="7">
    <source>
        <dbReference type="Proteomes" id="UP000187209"/>
    </source>
</evidence>
<feature type="domain" description="Poly(A) RNA polymerase mitochondrial-like central palm" evidence="5">
    <location>
        <begin position="63"/>
        <end position="186"/>
    </location>
</feature>
<dbReference type="GO" id="GO:0003729">
    <property type="term" value="F:mRNA binding"/>
    <property type="evidence" value="ECO:0007669"/>
    <property type="project" value="TreeGrafter"/>
</dbReference>
<reference evidence="6 7" key="1">
    <citation type="submission" date="2016-11" db="EMBL/GenBank/DDBJ databases">
        <title>The macronuclear genome of Stentor coeruleus: a giant cell with tiny introns.</title>
        <authorList>
            <person name="Slabodnick M."/>
            <person name="Ruby J.G."/>
            <person name="Reiff S.B."/>
            <person name="Swart E.C."/>
            <person name="Gosai S."/>
            <person name="Prabakaran S."/>
            <person name="Witkowska E."/>
            <person name="Larue G.E."/>
            <person name="Fisher S."/>
            <person name="Freeman R.M."/>
            <person name="Gunawardena J."/>
            <person name="Chu W."/>
            <person name="Stover N.A."/>
            <person name="Gregory B.D."/>
            <person name="Nowacki M."/>
            <person name="Derisi J."/>
            <person name="Roy S.W."/>
            <person name="Marshall W.F."/>
            <person name="Sood P."/>
        </authorList>
    </citation>
    <scope>NUCLEOTIDE SEQUENCE [LARGE SCALE GENOMIC DNA]</scope>
    <source>
        <strain evidence="6">WM001</strain>
    </source>
</reference>
<dbReference type="PANTHER" id="PTHR23092">
    <property type="entry name" value="POLY(A) RNA POLYMERASE"/>
    <property type="match status" value="1"/>
</dbReference>
<evidence type="ECO:0000259" key="5">
    <source>
        <dbReference type="Pfam" id="PF22600"/>
    </source>
</evidence>
<dbReference type="OrthoDB" id="273917at2759"/>
<keyword evidence="7" id="KW-1185">Reference proteome</keyword>
<name>A0A1R2CEZ7_9CILI</name>
<dbReference type="InterPro" id="IPR054708">
    <property type="entry name" value="MTPAP-like_central"/>
</dbReference>
<evidence type="ECO:0000256" key="3">
    <source>
        <dbReference type="SAM" id="MobiDB-lite"/>
    </source>
</evidence>
<keyword evidence="1" id="KW-0479">Metal-binding</keyword>
<comment type="caution">
    <text evidence="6">The sequence shown here is derived from an EMBL/GenBank/DDBJ whole genome shotgun (WGS) entry which is preliminary data.</text>
</comment>
<evidence type="ECO:0000259" key="4">
    <source>
        <dbReference type="Pfam" id="PF03828"/>
    </source>
</evidence>
<dbReference type="EMBL" id="MPUH01000175">
    <property type="protein sequence ID" value="OMJ87520.1"/>
    <property type="molecule type" value="Genomic_DNA"/>
</dbReference>
<evidence type="ECO:0000256" key="2">
    <source>
        <dbReference type="ARBA" id="ARBA00022842"/>
    </source>
</evidence>
<dbReference type="SUPFAM" id="SSF81631">
    <property type="entry name" value="PAP/OAS1 substrate-binding domain"/>
    <property type="match status" value="1"/>
</dbReference>
<dbReference type="Pfam" id="PF03828">
    <property type="entry name" value="PAP_assoc"/>
    <property type="match status" value="1"/>
</dbReference>
<dbReference type="GO" id="GO:0005730">
    <property type="term" value="C:nucleolus"/>
    <property type="evidence" value="ECO:0007669"/>
    <property type="project" value="TreeGrafter"/>
</dbReference>
<dbReference type="GO" id="GO:0031499">
    <property type="term" value="C:TRAMP complex"/>
    <property type="evidence" value="ECO:0007669"/>
    <property type="project" value="TreeGrafter"/>
</dbReference>
<evidence type="ECO:0000256" key="1">
    <source>
        <dbReference type="ARBA" id="ARBA00022723"/>
    </source>
</evidence>
<sequence>MKPTNKGKKSDDRRRSRSRTPSKGSSVQDFIPLPTTTKLISQLQVAPWVRPHTLDFSDILLQLHEEIIDFYDYMQPSKKDQEDRLDVIERLKNIAQELWPTSQIDIFGSYETGLWLPNSDIDLVIMTGTDEDLTELINAFAYKICSLGMASEMDRILTAKVPILKMKDRKTGIYLDISFNLDNGLQGIGVVKEYLEKYPEAKYIICVIKYFLKQRGLNDTYSGGIGSFLLFCLVISSIQNHPAHKQDRKYYSRYTLAHYLVSFLKLYGEDFSYEVVGISIKGEGNYFKKSSRNWYYNEKPGYIAVECPQNPDNDLGKNSFSIELVKKAFSHAYKLFCAQSKKVALTPLNMIIRVDELILSRPPCHR</sequence>
<evidence type="ECO:0008006" key="8">
    <source>
        <dbReference type="Google" id="ProtNLM"/>
    </source>
</evidence>
<gene>
    <name evidence="6" type="ORF">SteCoe_10776</name>
</gene>
<protein>
    <recommendedName>
        <fullName evidence="8">Polymerase nucleotidyl transferase domain-containing protein</fullName>
    </recommendedName>
</protein>
<dbReference type="Proteomes" id="UP000187209">
    <property type="component" value="Unassembled WGS sequence"/>
</dbReference>
<dbReference type="GO" id="GO:0031123">
    <property type="term" value="P:RNA 3'-end processing"/>
    <property type="evidence" value="ECO:0007669"/>
    <property type="project" value="TreeGrafter"/>
</dbReference>
<dbReference type="SUPFAM" id="SSF81301">
    <property type="entry name" value="Nucleotidyltransferase"/>
    <property type="match status" value="1"/>
</dbReference>
<dbReference type="Gene3D" id="3.30.460.10">
    <property type="entry name" value="Beta Polymerase, domain 2"/>
    <property type="match status" value="1"/>
</dbReference>
<dbReference type="InterPro" id="IPR043519">
    <property type="entry name" value="NT_sf"/>
</dbReference>
<feature type="domain" description="PAP-associated" evidence="4">
    <location>
        <begin position="256"/>
        <end position="313"/>
    </location>
</feature>
<evidence type="ECO:0000313" key="6">
    <source>
        <dbReference type="EMBL" id="OMJ87520.1"/>
    </source>
</evidence>
<dbReference type="Pfam" id="PF22600">
    <property type="entry name" value="MTPAP-like_central"/>
    <property type="match status" value="1"/>
</dbReference>
<accession>A0A1R2CEZ7</accession>
<dbReference type="GO" id="GO:0046872">
    <property type="term" value="F:metal ion binding"/>
    <property type="evidence" value="ECO:0007669"/>
    <property type="project" value="UniProtKB-KW"/>
</dbReference>
<dbReference type="Gene3D" id="1.10.1410.10">
    <property type="match status" value="1"/>
</dbReference>
<dbReference type="GO" id="GO:1990817">
    <property type="term" value="F:poly(A) RNA polymerase activity"/>
    <property type="evidence" value="ECO:0007669"/>
    <property type="project" value="InterPro"/>
</dbReference>
<organism evidence="6 7">
    <name type="scientific">Stentor coeruleus</name>
    <dbReference type="NCBI Taxonomy" id="5963"/>
    <lineage>
        <taxon>Eukaryota</taxon>
        <taxon>Sar</taxon>
        <taxon>Alveolata</taxon>
        <taxon>Ciliophora</taxon>
        <taxon>Postciliodesmatophora</taxon>
        <taxon>Heterotrichea</taxon>
        <taxon>Heterotrichida</taxon>
        <taxon>Stentoridae</taxon>
        <taxon>Stentor</taxon>
    </lineage>
</organism>
<dbReference type="CDD" id="cd05402">
    <property type="entry name" value="NT_PAP_TUTase"/>
    <property type="match status" value="1"/>
</dbReference>
<dbReference type="InterPro" id="IPR002058">
    <property type="entry name" value="PAP_assoc"/>
</dbReference>
<dbReference type="PANTHER" id="PTHR23092:SF15">
    <property type="entry name" value="INACTIVE NON-CANONICAL POLY(A) RNA POLYMERASE PROTEIN TRF4-2-RELATED"/>
    <property type="match status" value="1"/>
</dbReference>
<dbReference type="InterPro" id="IPR045862">
    <property type="entry name" value="Trf4-like"/>
</dbReference>
<keyword evidence="2" id="KW-0460">Magnesium</keyword>
<proteinExistence type="predicted"/>
<feature type="region of interest" description="Disordered" evidence="3">
    <location>
        <begin position="1"/>
        <end position="29"/>
    </location>
</feature>